<sequence length="27" mass="3102">MPITTLYSVKCYILCSFSSFVGFFSFI</sequence>
<accession>A0A0E9PYU3</accession>
<organism evidence="2">
    <name type="scientific">Anguilla anguilla</name>
    <name type="common">European freshwater eel</name>
    <name type="synonym">Muraena anguilla</name>
    <dbReference type="NCBI Taxonomy" id="7936"/>
    <lineage>
        <taxon>Eukaryota</taxon>
        <taxon>Metazoa</taxon>
        <taxon>Chordata</taxon>
        <taxon>Craniata</taxon>
        <taxon>Vertebrata</taxon>
        <taxon>Euteleostomi</taxon>
        <taxon>Actinopterygii</taxon>
        <taxon>Neopterygii</taxon>
        <taxon>Teleostei</taxon>
        <taxon>Anguilliformes</taxon>
        <taxon>Anguillidae</taxon>
        <taxon>Anguilla</taxon>
    </lineage>
</organism>
<protein>
    <submittedName>
        <fullName evidence="2">Uncharacterized protein</fullName>
    </submittedName>
</protein>
<feature type="transmembrane region" description="Helical" evidence="1">
    <location>
        <begin position="6"/>
        <end position="26"/>
    </location>
</feature>
<evidence type="ECO:0000313" key="2">
    <source>
        <dbReference type="EMBL" id="JAH09674.1"/>
    </source>
</evidence>
<name>A0A0E9PYU3_ANGAN</name>
<keyword evidence="1" id="KW-0812">Transmembrane</keyword>
<reference evidence="2" key="1">
    <citation type="submission" date="2014-11" db="EMBL/GenBank/DDBJ databases">
        <authorList>
            <person name="Amaro Gonzalez C."/>
        </authorList>
    </citation>
    <scope>NUCLEOTIDE SEQUENCE</scope>
</reference>
<reference evidence="2" key="2">
    <citation type="journal article" date="2015" name="Fish Shellfish Immunol.">
        <title>Early steps in the European eel (Anguilla anguilla)-Vibrio vulnificus interaction in the gills: Role of the RtxA13 toxin.</title>
        <authorList>
            <person name="Callol A."/>
            <person name="Pajuelo D."/>
            <person name="Ebbesson L."/>
            <person name="Teles M."/>
            <person name="MacKenzie S."/>
            <person name="Amaro C."/>
        </authorList>
    </citation>
    <scope>NUCLEOTIDE SEQUENCE</scope>
</reference>
<dbReference type="EMBL" id="GBXM01098903">
    <property type="protein sequence ID" value="JAH09674.1"/>
    <property type="molecule type" value="Transcribed_RNA"/>
</dbReference>
<keyword evidence="1" id="KW-1133">Transmembrane helix</keyword>
<proteinExistence type="predicted"/>
<evidence type="ECO:0000256" key="1">
    <source>
        <dbReference type="SAM" id="Phobius"/>
    </source>
</evidence>
<dbReference type="AlphaFoldDB" id="A0A0E9PYU3"/>
<keyword evidence="1" id="KW-0472">Membrane</keyword>